<organism evidence="1 2">
    <name type="scientific">Taxus chinensis</name>
    <name type="common">Chinese yew</name>
    <name type="synonym">Taxus wallichiana var. chinensis</name>
    <dbReference type="NCBI Taxonomy" id="29808"/>
    <lineage>
        <taxon>Eukaryota</taxon>
        <taxon>Viridiplantae</taxon>
        <taxon>Streptophyta</taxon>
        <taxon>Embryophyta</taxon>
        <taxon>Tracheophyta</taxon>
        <taxon>Spermatophyta</taxon>
        <taxon>Pinopsida</taxon>
        <taxon>Pinidae</taxon>
        <taxon>Conifers II</taxon>
        <taxon>Cupressales</taxon>
        <taxon>Taxaceae</taxon>
        <taxon>Taxus</taxon>
    </lineage>
</organism>
<sequence length="72" mass="8725">MAWIAAGRDIRGHLGSLFRYRWEFDELAVIDIIWHPYRHFQWPEDATELSVCLVEHFLIGSRNYIMELYRVD</sequence>
<name>A0AA38G367_TAXCH</name>
<evidence type="ECO:0000313" key="1">
    <source>
        <dbReference type="EMBL" id="KAH9314383.1"/>
    </source>
</evidence>
<protein>
    <submittedName>
        <fullName evidence="1">Uncharacterized protein</fullName>
    </submittedName>
</protein>
<feature type="non-terminal residue" evidence="1">
    <location>
        <position position="72"/>
    </location>
</feature>
<gene>
    <name evidence="1" type="ORF">KI387_023010</name>
</gene>
<comment type="caution">
    <text evidence="1">The sequence shown here is derived from an EMBL/GenBank/DDBJ whole genome shotgun (WGS) entry which is preliminary data.</text>
</comment>
<evidence type="ECO:0000313" key="2">
    <source>
        <dbReference type="Proteomes" id="UP000824469"/>
    </source>
</evidence>
<dbReference type="EMBL" id="JAHRHJ020000005">
    <property type="protein sequence ID" value="KAH9314383.1"/>
    <property type="molecule type" value="Genomic_DNA"/>
</dbReference>
<accession>A0AA38G367</accession>
<proteinExistence type="predicted"/>
<dbReference type="Proteomes" id="UP000824469">
    <property type="component" value="Unassembled WGS sequence"/>
</dbReference>
<dbReference type="AlphaFoldDB" id="A0AA38G367"/>
<keyword evidence="2" id="KW-1185">Reference proteome</keyword>
<reference evidence="1 2" key="1">
    <citation type="journal article" date="2021" name="Nat. Plants">
        <title>The Taxus genome provides insights into paclitaxel biosynthesis.</title>
        <authorList>
            <person name="Xiong X."/>
            <person name="Gou J."/>
            <person name="Liao Q."/>
            <person name="Li Y."/>
            <person name="Zhou Q."/>
            <person name="Bi G."/>
            <person name="Li C."/>
            <person name="Du R."/>
            <person name="Wang X."/>
            <person name="Sun T."/>
            <person name="Guo L."/>
            <person name="Liang H."/>
            <person name="Lu P."/>
            <person name="Wu Y."/>
            <person name="Zhang Z."/>
            <person name="Ro D.K."/>
            <person name="Shang Y."/>
            <person name="Huang S."/>
            <person name="Yan J."/>
        </authorList>
    </citation>
    <scope>NUCLEOTIDE SEQUENCE [LARGE SCALE GENOMIC DNA]</scope>
    <source>
        <strain evidence="1">Ta-2019</strain>
    </source>
</reference>